<comment type="caution">
    <text evidence="1">The sequence shown here is derived from an EMBL/GenBank/DDBJ whole genome shotgun (WGS) entry which is preliminary data.</text>
</comment>
<reference evidence="1" key="1">
    <citation type="submission" date="2022-11" db="EMBL/GenBank/DDBJ databases">
        <title>High-quality draft genome sequence of Galbibacter sp. strain CMA-7.</title>
        <authorList>
            <person name="Wei L."/>
            <person name="Dong C."/>
            <person name="Shao Z."/>
        </authorList>
    </citation>
    <scope>NUCLEOTIDE SEQUENCE</scope>
    <source>
        <strain evidence="1">CMA-7</strain>
    </source>
</reference>
<protein>
    <submittedName>
        <fullName evidence="1">Uncharacterized protein</fullName>
    </submittedName>
</protein>
<gene>
    <name evidence="1" type="ORF">OSR52_13290</name>
</gene>
<dbReference type="EMBL" id="JAPMUA010000004">
    <property type="protein sequence ID" value="MDG3586843.1"/>
    <property type="molecule type" value="Genomic_DNA"/>
</dbReference>
<dbReference type="RefSeq" id="WP_277900559.1">
    <property type="nucleotide sequence ID" value="NZ_JAPMUA010000004.1"/>
</dbReference>
<evidence type="ECO:0000313" key="1">
    <source>
        <dbReference type="EMBL" id="MDG3586843.1"/>
    </source>
</evidence>
<proteinExistence type="predicted"/>
<evidence type="ECO:0000313" key="2">
    <source>
        <dbReference type="Proteomes" id="UP001153642"/>
    </source>
</evidence>
<sequence>MDMPASLAGNGVIGRSAPMGRTALRSEPSFGHMAGCHDHVQLLITGEKISYTGKKMFGVAPVTNMCLYGALRFFGKQDVIHREHNVVLCPDNQAVRLVFHPVFLSDRKTSNKTKKQAL</sequence>
<name>A0ABT6FU99_9FLAO</name>
<organism evidence="1 2">
    <name type="scientific">Galbibacter pacificus</name>
    <dbReference type="NCBI Taxonomy" id="2996052"/>
    <lineage>
        <taxon>Bacteria</taxon>
        <taxon>Pseudomonadati</taxon>
        <taxon>Bacteroidota</taxon>
        <taxon>Flavobacteriia</taxon>
        <taxon>Flavobacteriales</taxon>
        <taxon>Flavobacteriaceae</taxon>
        <taxon>Galbibacter</taxon>
    </lineage>
</organism>
<keyword evidence="2" id="KW-1185">Reference proteome</keyword>
<dbReference type="Proteomes" id="UP001153642">
    <property type="component" value="Unassembled WGS sequence"/>
</dbReference>
<accession>A0ABT6FU99</accession>